<comment type="subcellular location">
    <subcellularLocation>
        <location evidence="4">Cytoplasm</location>
    </subcellularLocation>
</comment>
<keyword evidence="6" id="KW-1185">Reference proteome</keyword>
<reference evidence="5 6" key="1">
    <citation type="submission" date="2021-04" db="EMBL/GenBank/DDBJ databases">
        <authorList>
            <person name="Pira H."/>
            <person name="Risdian C."/>
            <person name="Wink J."/>
        </authorList>
    </citation>
    <scope>NUCLEOTIDE SEQUENCE [LARGE SCALE GENOMIC DNA]</scope>
    <source>
        <strain evidence="5 6">WHA3</strain>
    </source>
</reference>
<feature type="active site" evidence="4">
    <location>
        <position position="360"/>
    </location>
</feature>
<comment type="similarity">
    <text evidence="2 4">Belongs to the GPI family.</text>
</comment>
<dbReference type="InterPro" id="IPR035482">
    <property type="entry name" value="SIS_PGI_2"/>
</dbReference>
<feature type="active site" description="Proton donor" evidence="4">
    <location>
        <position position="329"/>
    </location>
</feature>
<evidence type="ECO:0000256" key="1">
    <source>
        <dbReference type="ARBA" id="ARBA00004926"/>
    </source>
</evidence>
<dbReference type="EMBL" id="JAGSPA010000002">
    <property type="protein sequence ID" value="MBV7256634.1"/>
    <property type="molecule type" value="Genomic_DNA"/>
</dbReference>
<dbReference type="Pfam" id="PF00342">
    <property type="entry name" value="PGI"/>
    <property type="match status" value="1"/>
</dbReference>
<evidence type="ECO:0000313" key="6">
    <source>
        <dbReference type="Proteomes" id="UP000722336"/>
    </source>
</evidence>
<dbReference type="InterPro" id="IPR001672">
    <property type="entry name" value="G6P_Isomerase"/>
</dbReference>
<feature type="active site" evidence="4">
    <location>
        <position position="481"/>
    </location>
</feature>
<dbReference type="CDD" id="cd05016">
    <property type="entry name" value="SIS_PGI_2"/>
    <property type="match status" value="1"/>
</dbReference>
<dbReference type="RefSeq" id="WP_218445306.1">
    <property type="nucleotide sequence ID" value="NZ_JAGSPA010000002.1"/>
</dbReference>
<dbReference type="CDD" id="cd05015">
    <property type="entry name" value="SIS_PGI_1"/>
    <property type="match status" value="1"/>
</dbReference>
<evidence type="ECO:0000313" key="5">
    <source>
        <dbReference type="EMBL" id="MBV7256634.1"/>
    </source>
</evidence>
<comment type="catalytic activity">
    <reaction evidence="3 4">
        <text>alpha-D-glucose 6-phosphate = beta-D-fructose 6-phosphate</text>
        <dbReference type="Rhea" id="RHEA:11816"/>
        <dbReference type="ChEBI" id="CHEBI:57634"/>
        <dbReference type="ChEBI" id="CHEBI:58225"/>
        <dbReference type="EC" id="5.3.1.9"/>
    </reaction>
</comment>
<sequence length="509" mass="54747">MQAEWRELESAVKAAADVPLKTRFETEPGRLGRLAFDVAGLHIDLSKTHLDIPVVDAFETLAQAVDFRGERARLLHGQVVNATEGRAASHTAERGMGAPEHVRAADEARAAMRDVYDRIEGGAFGDVRHIIHIGIGGSFLGPALVIDALRKADMRYDVHIVSNIDGQALERALKQVDRTRTLLVTVSKSFSTLETMLNTESALAALGTDSKQRLIAVTAAPDRAAAFGVPRENILPFADTVGGRYSLWTGVGLAAVLALGWDSYDALLSGAAAMDRHFADAPLRENAPVMAAMMDLAYASVLGAETRAIFAYDERLALLPSFLQQLETESNGKLVDRDGKRLERGSAPVVWGGVGTDAQHAVFQLLHQGTHLIPAEFLAVREPGHRLGGAHHRHLLSNCIAQGAALMRGRSFEEAKAAGADDATAHAKTFPGDRPSATILLRRLDARTLGALLAFYEHRTFSFGALLEINSFDQMGVELGKDVARAIAEGDLGDLDPSSRDLLDRAGIL</sequence>
<keyword evidence="4" id="KW-0324">Glycolysis</keyword>
<dbReference type="InterPro" id="IPR035476">
    <property type="entry name" value="SIS_PGI_1"/>
</dbReference>
<dbReference type="PANTHER" id="PTHR11469:SF1">
    <property type="entry name" value="GLUCOSE-6-PHOSPHATE ISOMERASE"/>
    <property type="match status" value="1"/>
</dbReference>
<keyword evidence="4" id="KW-0963">Cytoplasm</keyword>
<protein>
    <recommendedName>
        <fullName evidence="4">Glucose-6-phosphate isomerase</fullName>
        <shortName evidence="4">GPI</shortName>
        <ecNumber evidence="4">5.3.1.9</ecNumber>
    </recommendedName>
    <alternativeName>
        <fullName evidence="4">Phosphoglucose isomerase</fullName>
        <shortName evidence="4">PGI</shortName>
    </alternativeName>
    <alternativeName>
        <fullName evidence="4">Phosphohexose isomerase</fullName>
        <shortName evidence="4">PHI</shortName>
    </alternativeName>
</protein>
<dbReference type="EC" id="5.3.1.9" evidence="4"/>
<keyword evidence="4 5" id="KW-0413">Isomerase</keyword>
<comment type="pathway">
    <text evidence="1 4">Carbohydrate degradation; glycolysis; D-glyceraldehyde 3-phosphate and glycerone phosphate from D-glucose: step 2/4.</text>
</comment>
<proteinExistence type="inferred from homology"/>
<keyword evidence="4" id="KW-0312">Gluconeogenesis</keyword>
<dbReference type="PANTHER" id="PTHR11469">
    <property type="entry name" value="GLUCOSE-6-PHOSPHATE ISOMERASE"/>
    <property type="match status" value="1"/>
</dbReference>
<evidence type="ECO:0000256" key="3">
    <source>
        <dbReference type="ARBA" id="ARBA00029321"/>
    </source>
</evidence>
<dbReference type="PROSITE" id="PS00174">
    <property type="entry name" value="P_GLUCOSE_ISOMERASE_2"/>
    <property type="match status" value="1"/>
</dbReference>
<evidence type="ECO:0000256" key="2">
    <source>
        <dbReference type="ARBA" id="ARBA00006604"/>
    </source>
</evidence>
<comment type="pathway">
    <text evidence="4">Carbohydrate biosynthesis; gluconeogenesis.</text>
</comment>
<dbReference type="NCBIfam" id="NF001211">
    <property type="entry name" value="PRK00179.1"/>
    <property type="match status" value="1"/>
</dbReference>
<comment type="function">
    <text evidence="4">Catalyzes the reversible isomerization of glucose-6-phosphate to fructose-6-phosphate.</text>
</comment>
<evidence type="ECO:0000256" key="4">
    <source>
        <dbReference type="HAMAP-Rule" id="MF_00473"/>
    </source>
</evidence>
<gene>
    <name evidence="4 5" type="primary">pgi</name>
    <name evidence="5" type="ORF">KCG44_07530</name>
</gene>
<comment type="caution">
    <text evidence="5">The sequence shown here is derived from an EMBL/GenBank/DDBJ whole genome shotgun (WGS) entry which is preliminary data.</text>
</comment>
<organism evidence="5 6">
    <name type="scientific">Pacificimonas pallii</name>
    <dbReference type="NCBI Taxonomy" id="2827236"/>
    <lineage>
        <taxon>Bacteria</taxon>
        <taxon>Pseudomonadati</taxon>
        <taxon>Pseudomonadota</taxon>
        <taxon>Alphaproteobacteria</taxon>
        <taxon>Sphingomonadales</taxon>
        <taxon>Sphingosinicellaceae</taxon>
        <taxon>Pacificimonas</taxon>
    </lineage>
</organism>
<dbReference type="HAMAP" id="MF_00473">
    <property type="entry name" value="G6P_isomerase"/>
    <property type="match status" value="1"/>
</dbReference>
<accession>A0ABS6SE00</accession>
<dbReference type="GO" id="GO:0004347">
    <property type="term" value="F:glucose-6-phosphate isomerase activity"/>
    <property type="evidence" value="ECO:0007669"/>
    <property type="project" value="UniProtKB-EC"/>
</dbReference>
<dbReference type="Proteomes" id="UP000722336">
    <property type="component" value="Unassembled WGS sequence"/>
</dbReference>
<dbReference type="InterPro" id="IPR018189">
    <property type="entry name" value="Phosphoglucose_isomerase_CS"/>
</dbReference>
<dbReference type="PROSITE" id="PS51463">
    <property type="entry name" value="P_GLUCOSE_ISOMERASE_3"/>
    <property type="match status" value="1"/>
</dbReference>
<name>A0ABS6SE00_9SPHN</name>